<dbReference type="eggNOG" id="arCOG02579">
    <property type="taxonomic scope" value="Archaea"/>
</dbReference>
<dbReference type="PANTHER" id="PTHR35866:SF2">
    <property type="entry name" value="YKGJ FAMILY CYSTEINE CLUSTER PROTEIN"/>
    <property type="match status" value="1"/>
</dbReference>
<dbReference type="OrthoDB" id="36424at2157"/>
<name>B6YUZ8_THEON</name>
<dbReference type="AlphaFoldDB" id="B6YUZ8"/>
<proteinExistence type="predicted"/>
<gene>
    <name evidence="1" type="ordered locus">TON_1736</name>
</gene>
<dbReference type="RefSeq" id="WP_012572698.1">
    <property type="nucleotide sequence ID" value="NC_011529.1"/>
</dbReference>
<keyword evidence="2" id="KW-1185">Reference proteome</keyword>
<accession>B6YUZ8</accession>
<evidence type="ECO:0008006" key="3">
    <source>
        <dbReference type="Google" id="ProtNLM"/>
    </source>
</evidence>
<evidence type="ECO:0000313" key="2">
    <source>
        <dbReference type="Proteomes" id="UP000002727"/>
    </source>
</evidence>
<dbReference type="HOGENOM" id="CLU_126379_0_0_2"/>
<sequence length="173" mass="20367">MRFKPKPFKEPVKFRCLYCLDCCRGRFIYLTLKDIQKIAEAGYDPQDFVLMVPGGDKVRFVMAYREWDLGCVFHDPETGKCRIHDRNPVICRIYPFMVSRKPLGVEGEEPFEYKGERFWLYYDESCPGINSEEPEMVITPEEIAGLGIEFEHELETTDMEGFLKLLEELDRED</sequence>
<evidence type="ECO:0000313" key="1">
    <source>
        <dbReference type="EMBL" id="ACJ17226.1"/>
    </source>
</evidence>
<dbReference type="KEGG" id="ton:TON_1736"/>
<organism evidence="1 2">
    <name type="scientific">Thermococcus onnurineus (strain NA1)</name>
    <dbReference type="NCBI Taxonomy" id="523850"/>
    <lineage>
        <taxon>Archaea</taxon>
        <taxon>Methanobacteriati</taxon>
        <taxon>Methanobacteriota</taxon>
        <taxon>Thermococci</taxon>
        <taxon>Thermococcales</taxon>
        <taxon>Thermococcaceae</taxon>
        <taxon>Thermococcus</taxon>
    </lineage>
</organism>
<dbReference type="PANTHER" id="PTHR35866">
    <property type="entry name" value="PUTATIVE-RELATED"/>
    <property type="match status" value="1"/>
</dbReference>
<dbReference type="InterPro" id="IPR005358">
    <property type="entry name" value="Puta_zinc/iron-chelating_dom"/>
</dbReference>
<dbReference type="Proteomes" id="UP000002727">
    <property type="component" value="Chromosome"/>
</dbReference>
<dbReference type="Pfam" id="PF03692">
    <property type="entry name" value="CxxCxxCC"/>
    <property type="match status" value="1"/>
</dbReference>
<dbReference type="EMBL" id="CP000855">
    <property type="protein sequence ID" value="ACJ17226.1"/>
    <property type="molecule type" value="Genomic_DNA"/>
</dbReference>
<dbReference type="GeneID" id="7017405"/>
<dbReference type="STRING" id="523850.TON_1736"/>
<dbReference type="PATRIC" id="fig|523850.10.peg.1749"/>
<protein>
    <recommendedName>
        <fullName evidence="3">Fe-S-cluster oxidoreductase</fullName>
    </recommendedName>
</protein>
<reference evidence="1 2" key="1">
    <citation type="journal article" date="2008" name="J. Bacteriol.">
        <title>The complete genome sequence of Thermococcus onnurineus NA1 reveals a mixed heterotrophic and carboxydotrophic metabolism.</title>
        <authorList>
            <person name="Lee H.S."/>
            <person name="Kang S.G."/>
            <person name="Bae S.S."/>
            <person name="Lim J.K."/>
            <person name="Cho Y."/>
            <person name="Kim Y.J."/>
            <person name="Jeon J.H."/>
            <person name="Cha S.S."/>
            <person name="Kwon K.K."/>
            <person name="Kim H.T."/>
            <person name="Park C.J."/>
            <person name="Lee H.W."/>
            <person name="Kim S.I."/>
            <person name="Chun J."/>
            <person name="Colwell R.R."/>
            <person name="Kim S.J."/>
            <person name="Lee J.H."/>
        </authorList>
    </citation>
    <scope>NUCLEOTIDE SEQUENCE [LARGE SCALE GENOMIC DNA]</scope>
    <source>
        <strain evidence="1 2">NA1</strain>
    </source>
</reference>